<protein>
    <submittedName>
        <fullName evidence="1">Uncharacterized protein</fullName>
    </submittedName>
</protein>
<organism evidence="1 2">
    <name type="scientific">Paenibacillus segetis</name>
    <dbReference type="NCBI Taxonomy" id="1325360"/>
    <lineage>
        <taxon>Bacteria</taxon>
        <taxon>Bacillati</taxon>
        <taxon>Bacillota</taxon>
        <taxon>Bacilli</taxon>
        <taxon>Bacillales</taxon>
        <taxon>Paenibacillaceae</taxon>
        <taxon>Paenibacillus</taxon>
    </lineage>
</organism>
<gene>
    <name evidence="1" type="ORF">GCM10008013_11680</name>
</gene>
<name>A0ABQ1Y8I6_9BACL</name>
<accession>A0ABQ1Y8I6</accession>
<sequence>MDMLRELILAVKLGHDAVLTIDDGNIILGRPTWGADSKRVKIRTVEGIVWIPLKEIEHVTRIIQFKI</sequence>
<evidence type="ECO:0000313" key="1">
    <source>
        <dbReference type="EMBL" id="GGH16725.1"/>
    </source>
</evidence>
<evidence type="ECO:0000313" key="2">
    <source>
        <dbReference type="Proteomes" id="UP000659344"/>
    </source>
</evidence>
<reference evidence="2" key="1">
    <citation type="journal article" date="2019" name="Int. J. Syst. Evol. Microbiol.">
        <title>The Global Catalogue of Microorganisms (GCM) 10K type strain sequencing project: providing services to taxonomists for standard genome sequencing and annotation.</title>
        <authorList>
            <consortium name="The Broad Institute Genomics Platform"/>
            <consortium name="The Broad Institute Genome Sequencing Center for Infectious Disease"/>
            <person name="Wu L."/>
            <person name="Ma J."/>
        </authorList>
    </citation>
    <scope>NUCLEOTIDE SEQUENCE [LARGE SCALE GENOMIC DNA]</scope>
    <source>
        <strain evidence="2">CGMCC 1.12769</strain>
    </source>
</reference>
<dbReference type="EMBL" id="BMFT01000001">
    <property type="protein sequence ID" value="GGH16725.1"/>
    <property type="molecule type" value="Genomic_DNA"/>
</dbReference>
<keyword evidence="2" id="KW-1185">Reference proteome</keyword>
<comment type="caution">
    <text evidence="1">The sequence shown here is derived from an EMBL/GenBank/DDBJ whole genome shotgun (WGS) entry which is preliminary data.</text>
</comment>
<proteinExistence type="predicted"/>
<dbReference type="Proteomes" id="UP000659344">
    <property type="component" value="Unassembled WGS sequence"/>
</dbReference>